<reference evidence="1 2" key="1">
    <citation type="journal article" date="2009" name="Science">
        <title>Green evolution and dynamic adaptations revealed by genomes of the marine picoeukaryotes Micromonas.</title>
        <authorList>
            <person name="Worden A.Z."/>
            <person name="Lee J.H."/>
            <person name="Mock T."/>
            <person name="Rouze P."/>
            <person name="Simmons M.P."/>
            <person name="Aerts A.L."/>
            <person name="Allen A.E."/>
            <person name="Cuvelier M.L."/>
            <person name="Derelle E."/>
            <person name="Everett M.V."/>
            <person name="Foulon E."/>
            <person name="Grimwood J."/>
            <person name="Gundlach H."/>
            <person name="Henrissat B."/>
            <person name="Napoli C."/>
            <person name="McDonald S.M."/>
            <person name="Parker M.S."/>
            <person name="Rombauts S."/>
            <person name="Salamov A."/>
            <person name="Von Dassow P."/>
            <person name="Badger J.H."/>
            <person name="Coutinho P.M."/>
            <person name="Demir E."/>
            <person name="Dubchak I."/>
            <person name="Gentemann C."/>
            <person name="Eikrem W."/>
            <person name="Gready J.E."/>
            <person name="John U."/>
            <person name="Lanier W."/>
            <person name="Lindquist E.A."/>
            <person name="Lucas S."/>
            <person name="Mayer K.F."/>
            <person name="Moreau H."/>
            <person name="Not F."/>
            <person name="Otillar R."/>
            <person name="Panaud O."/>
            <person name="Pangilinan J."/>
            <person name="Paulsen I."/>
            <person name="Piegu B."/>
            <person name="Poliakov A."/>
            <person name="Robbens S."/>
            <person name="Schmutz J."/>
            <person name="Toulza E."/>
            <person name="Wyss T."/>
            <person name="Zelensky A."/>
            <person name="Zhou K."/>
            <person name="Armbrust E.V."/>
            <person name="Bhattacharya D."/>
            <person name="Goodenough U.W."/>
            <person name="Van de Peer Y."/>
            <person name="Grigoriev I.V."/>
        </authorList>
    </citation>
    <scope>NUCLEOTIDE SEQUENCE [LARGE SCALE GENOMIC DNA]</scope>
    <source>
        <strain evidence="2">RCC299 / NOUM17</strain>
    </source>
</reference>
<evidence type="ECO:0000313" key="1">
    <source>
        <dbReference type="EMBL" id="ACO68191.1"/>
    </source>
</evidence>
<evidence type="ECO:0000313" key="2">
    <source>
        <dbReference type="Proteomes" id="UP000002009"/>
    </source>
</evidence>
<organism evidence="1 2">
    <name type="scientific">Micromonas commoda (strain RCC299 / NOUM17 / CCMP2709)</name>
    <name type="common">Picoplanktonic green alga</name>
    <dbReference type="NCBI Taxonomy" id="296587"/>
    <lineage>
        <taxon>Eukaryota</taxon>
        <taxon>Viridiplantae</taxon>
        <taxon>Chlorophyta</taxon>
        <taxon>Mamiellophyceae</taxon>
        <taxon>Mamiellales</taxon>
        <taxon>Mamiellaceae</taxon>
        <taxon>Micromonas</taxon>
    </lineage>
</organism>
<keyword evidence="2" id="KW-1185">Reference proteome</keyword>
<sequence length="55" mass="6268">MDSRQSQVYPGYSLHTIVKFLFAKELDRLVENVSNKSTRLVDANTHKIYSAVHCG</sequence>
<accession>C1EJI6</accession>
<dbReference type="InParanoid" id="C1EJI6"/>
<dbReference type="GeneID" id="8249867"/>
<name>C1EJI6_MICCC</name>
<gene>
    <name evidence="1" type="ORF">MICPUN_64950</name>
</gene>
<protein>
    <submittedName>
        <fullName evidence="1">Uncharacterized protein</fullName>
    </submittedName>
</protein>
<dbReference type="EMBL" id="CP001335">
    <property type="protein sequence ID" value="ACO68191.1"/>
    <property type="molecule type" value="Genomic_DNA"/>
</dbReference>
<dbReference type="Proteomes" id="UP000002009">
    <property type="component" value="Chromosome 17"/>
</dbReference>
<dbReference type="AlphaFoldDB" id="C1EJI6"/>
<dbReference type="KEGG" id="mis:MICPUN_64950"/>
<proteinExistence type="predicted"/>
<dbReference type="RefSeq" id="XP_002506933.1">
    <property type="nucleotide sequence ID" value="XM_002506887.1"/>
</dbReference>